<dbReference type="SUPFAM" id="SSF50800">
    <property type="entry name" value="PK beta-barrel domain-like"/>
    <property type="match status" value="1"/>
</dbReference>
<dbReference type="AlphaFoldDB" id="A0A4R6RIF6"/>
<dbReference type="InterPro" id="IPR011037">
    <property type="entry name" value="Pyrv_Knase-like_insert_dom_sf"/>
</dbReference>
<evidence type="ECO:0000313" key="2">
    <source>
        <dbReference type="EMBL" id="TDP86243.1"/>
    </source>
</evidence>
<dbReference type="InterPro" id="IPR052353">
    <property type="entry name" value="Benzoxazolinone_Detox_Enz"/>
</dbReference>
<dbReference type="Proteomes" id="UP000294547">
    <property type="component" value="Unassembled WGS sequence"/>
</dbReference>
<dbReference type="GO" id="GO:0003824">
    <property type="term" value="F:catalytic activity"/>
    <property type="evidence" value="ECO:0007669"/>
    <property type="project" value="InterPro"/>
</dbReference>
<proteinExistence type="predicted"/>
<gene>
    <name evidence="2" type="ORF">EDD54_0112</name>
</gene>
<dbReference type="InterPro" id="IPR005302">
    <property type="entry name" value="MoCF_Sase_C"/>
</dbReference>
<dbReference type="InterPro" id="IPR005163">
    <property type="entry name" value="Tri_helical_YiiM-like"/>
</dbReference>
<dbReference type="GO" id="GO:0030151">
    <property type="term" value="F:molybdenum ion binding"/>
    <property type="evidence" value="ECO:0007669"/>
    <property type="project" value="InterPro"/>
</dbReference>
<reference evidence="2 3" key="1">
    <citation type="submission" date="2019-03" db="EMBL/GenBank/DDBJ databases">
        <title>Genomic Encyclopedia of Type Strains, Phase IV (KMG-IV): sequencing the most valuable type-strain genomes for metagenomic binning, comparative biology and taxonomic classification.</title>
        <authorList>
            <person name="Goeker M."/>
        </authorList>
    </citation>
    <scope>NUCLEOTIDE SEQUENCE [LARGE SCALE GENOMIC DNA]</scope>
    <source>
        <strain evidence="2 3">DSM 102969</strain>
    </source>
</reference>
<dbReference type="EMBL" id="SNXY01000006">
    <property type="protein sequence ID" value="TDP86243.1"/>
    <property type="molecule type" value="Genomic_DNA"/>
</dbReference>
<accession>A0A4R6RIF6</accession>
<dbReference type="PANTHER" id="PTHR30212:SF2">
    <property type="entry name" value="PROTEIN YIIM"/>
    <property type="match status" value="1"/>
</dbReference>
<dbReference type="Gene3D" id="2.40.33.20">
    <property type="entry name" value="PK beta-barrel domain-like"/>
    <property type="match status" value="1"/>
</dbReference>
<dbReference type="RefSeq" id="WP_126537570.1">
    <property type="nucleotide sequence ID" value="NZ_BSPM01000008.1"/>
</dbReference>
<dbReference type="Pfam" id="PF03473">
    <property type="entry name" value="MOSC"/>
    <property type="match status" value="1"/>
</dbReference>
<name>A0A4R6RIF6_9HYPH</name>
<evidence type="ECO:0000313" key="3">
    <source>
        <dbReference type="Proteomes" id="UP000294547"/>
    </source>
</evidence>
<dbReference type="OrthoDB" id="9786134at2"/>
<evidence type="ECO:0000259" key="1">
    <source>
        <dbReference type="PROSITE" id="PS51340"/>
    </source>
</evidence>
<feature type="domain" description="MOSC" evidence="1">
    <location>
        <begin position="31"/>
        <end position="170"/>
    </location>
</feature>
<dbReference type="GO" id="GO:0030170">
    <property type="term" value="F:pyridoxal phosphate binding"/>
    <property type="evidence" value="ECO:0007669"/>
    <property type="project" value="InterPro"/>
</dbReference>
<dbReference type="Pfam" id="PF03475">
    <property type="entry name" value="YiiM_3-alpha"/>
    <property type="match status" value="1"/>
</dbReference>
<comment type="caution">
    <text evidence="2">The sequence shown here is derived from an EMBL/GenBank/DDBJ whole genome shotgun (WGS) entry which is preliminary data.</text>
</comment>
<sequence>MTAFAVRLDALLAGAPALLADGRTPSAMGKTPVEGAAAEVGPEGLTIDAQADRSVHGGLDKALLHYARDHYATWLAEGHGDPDRLAAAGAFGENLSSTGVTEADVHVGDVVRIGAVLLQVSQGRQPCFKLNLFHGRTDMSHAVQKTGRTGWYYRVLEGGRIAVGDTIALVDRPHPDWSLSRAQGVLWNRTIDRPALADLAALPELADSWKRTLLRRLDAGAVEDWSKRLTGKAPDVV</sequence>
<dbReference type="PROSITE" id="PS51340">
    <property type="entry name" value="MOSC"/>
    <property type="match status" value="1"/>
</dbReference>
<dbReference type="PANTHER" id="PTHR30212">
    <property type="entry name" value="PROTEIN YIIM"/>
    <property type="match status" value="1"/>
</dbReference>
<organism evidence="2 3">
    <name type="scientific">Oharaeibacter diazotrophicus</name>
    <dbReference type="NCBI Taxonomy" id="1920512"/>
    <lineage>
        <taxon>Bacteria</taxon>
        <taxon>Pseudomonadati</taxon>
        <taxon>Pseudomonadota</taxon>
        <taxon>Alphaproteobacteria</taxon>
        <taxon>Hyphomicrobiales</taxon>
        <taxon>Pleomorphomonadaceae</taxon>
        <taxon>Oharaeibacter</taxon>
    </lineage>
</organism>
<keyword evidence="3" id="KW-1185">Reference proteome</keyword>
<protein>
    <submittedName>
        <fullName evidence="2">MOSC domain-containing protein YiiM</fullName>
    </submittedName>
</protein>